<dbReference type="EMBL" id="JANCYU010000047">
    <property type="protein sequence ID" value="KAK4527099.1"/>
    <property type="molecule type" value="Genomic_DNA"/>
</dbReference>
<comment type="caution">
    <text evidence="3">The sequence shown here is derived from an EMBL/GenBank/DDBJ whole genome shotgun (WGS) entry which is preliminary data.</text>
</comment>
<feature type="coiled-coil region" evidence="1">
    <location>
        <begin position="298"/>
        <end position="336"/>
    </location>
</feature>
<accession>A0AAV9IID1</accession>
<evidence type="ECO:0000313" key="4">
    <source>
        <dbReference type="Proteomes" id="UP001300502"/>
    </source>
</evidence>
<dbReference type="SUPFAM" id="SSF57997">
    <property type="entry name" value="Tropomyosin"/>
    <property type="match status" value="1"/>
</dbReference>
<name>A0AAV9IID1_9RHOD</name>
<keyword evidence="4" id="KW-1185">Reference proteome</keyword>
<gene>
    <name evidence="3" type="ORF">GAYE_SCF34G5021</name>
</gene>
<evidence type="ECO:0000313" key="3">
    <source>
        <dbReference type="EMBL" id="KAK4527099.1"/>
    </source>
</evidence>
<keyword evidence="1" id="KW-0175">Coiled coil</keyword>
<protein>
    <submittedName>
        <fullName evidence="3">Uncharacterized protein</fullName>
    </submittedName>
</protein>
<evidence type="ECO:0000256" key="2">
    <source>
        <dbReference type="SAM" id="MobiDB-lite"/>
    </source>
</evidence>
<proteinExistence type="predicted"/>
<feature type="coiled-coil region" evidence="1">
    <location>
        <begin position="41"/>
        <end position="166"/>
    </location>
</feature>
<feature type="coiled-coil region" evidence="1">
    <location>
        <begin position="195"/>
        <end position="229"/>
    </location>
</feature>
<feature type="region of interest" description="Disordered" evidence="2">
    <location>
        <begin position="243"/>
        <end position="262"/>
    </location>
</feature>
<organism evidence="3 4">
    <name type="scientific">Galdieria yellowstonensis</name>
    <dbReference type="NCBI Taxonomy" id="3028027"/>
    <lineage>
        <taxon>Eukaryota</taxon>
        <taxon>Rhodophyta</taxon>
        <taxon>Bangiophyceae</taxon>
        <taxon>Galdieriales</taxon>
        <taxon>Galdieriaceae</taxon>
        <taxon>Galdieria</taxon>
    </lineage>
</organism>
<sequence length="499" mass="59041">MTTWKREEMACQLSALLQSIESSKYYIEKTWNSGCSLQQLVENCEELVSSLNSRVQELEKETSRLRKEANQCHCKIYKLEEQLEESLAEEQNIRQKYETEAHKRKQTEARLRQAERELNNQKESLQKEKLEKDRALVQVQTLQLEIDNLHNKLRTSETEYKWLQNDFVLLEQSRDEALQHLTKAKKELKDYREWRRHFEENYENIQQRLESMCEEMKQLQWKLDKAENLQQASEYLQIENEANVNRQESRQNEKFPVQSHWNNDSSESVTCSDKVDSLVKRVSSLSLTDKDASHCPFCEQMKSQHDNLLHENEELRKKLERATLSMEELLQELENKEYFEWTNSLQSALDDAMIIIKGEVITLDPRGIKNISKMMSKWEAYQSSSRNDPNHLFKVAHAIIKKSIVDVEYQPSKVGEMWQVNEECLAKIPPHERVDLFRRLQELVIAYDNMDKVVKDDLITAREIIINARTLLKLARLCKQAISSRKCKKDKNNKTIAKK</sequence>
<reference evidence="3 4" key="1">
    <citation type="submission" date="2022-07" db="EMBL/GenBank/DDBJ databases">
        <title>Genome-wide signatures of adaptation to extreme environments.</title>
        <authorList>
            <person name="Cho C.H."/>
            <person name="Yoon H.S."/>
        </authorList>
    </citation>
    <scope>NUCLEOTIDE SEQUENCE [LARGE SCALE GENOMIC DNA]</scope>
    <source>
        <strain evidence="3 4">108.79 E11</strain>
    </source>
</reference>
<evidence type="ECO:0000256" key="1">
    <source>
        <dbReference type="SAM" id="Coils"/>
    </source>
</evidence>
<dbReference type="AlphaFoldDB" id="A0AAV9IID1"/>
<dbReference type="Proteomes" id="UP001300502">
    <property type="component" value="Unassembled WGS sequence"/>
</dbReference>